<dbReference type="Pfam" id="PF03435">
    <property type="entry name" value="Sacchrp_dh_NADP"/>
    <property type="match status" value="1"/>
</dbReference>
<feature type="compositionally biased region" description="Low complexity" evidence="1">
    <location>
        <begin position="240"/>
        <end position="256"/>
    </location>
</feature>
<feature type="compositionally biased region" description="Basic and acidic residues" evidence="1">
    <location>
        <begin position="227"/>
        <end position="239"/>
    </location>
</feature>
<dbReference type="Gene3D" id="3.40.50.720">
    <property type="entry name" value="NAD(P)-binding Rossmann-like Domain"/>
    <property type="match status" value="1"/>
</dbReference>
<dbReference type="InterPro" id="IPR036291">
    <property type="entry name" value="NAD(P)-bd_dom_sf"/>
</dbReference>
<dbReference type="PANTHER" id="PTHR12286">
    <property type="entry name" value="SACCHAROPINE DEHYDROGENASE-LIKE OXIDOREDUCTASE"/>
    <property type="match status" value="1"/>
</dbReference>
<evidence type="ECO:0000256" key="1">
    <source>
        <dbReference type="SAM" id="MobiDB-lite"/>
    </source>
</evidence>
<dbReference type="InterPro" id="IPR051276">
    <property type="entry name" value="Saccharopine_DH-like_oxidrdct"/>
</dbReference>
<evidence type="ECO:0000259" key="2">
    <source>
        <dbReference type="Pfam" id="PF03435"/>
    </source>
</evidence>
<feature type="region of interest" description="Disordered" evidence="1">
    <location>
        <begin position="222"/>
        <end position="257"/>
    </location>
</feature>
<reference evidence="3 4" key="1">
    <citation type="submission" date="2020-08" db="EMBL/GenBank/DDBJ databases">
        <title>Sequencing the genomes of 1000 actinobacteria strains.</title>
        <authorList>
            <person name="Klenk H.-P."/>
        </authorList>
    </citation>
    <scope>NUCLEOTIDE SEQUENCE [LARGE SCALE GENOMIC DNA]</scope>
    <source>
        <strain evidence="3 4">DSM 19079</strain>
    </source>
</reference>
<dbReference type="PANTHER" id="PTHR12286:SF5">
    <property type="entry name" value="SACCHAROPINE DEHYDROGENASE-LIKE OXIDOREDUCTASE"/>
    <property type="match status" value="1"/>
</dbReference>
<name>A0A7W7PAB8_9MICC</name>
<gene>
    <name evidence="3" type="ORF">BJ976_000623</name>
</gene>
<dbReference type="EMBL" id="JACHMC010000001">
    <property type="protein sequence ID" value="MBB4882272.1"/>
    <property type="molecule type" value="Genomic_DNA"/>
</dbReference>
<comment type="caution">
    <text evidence="3">The sequence shown here is derived from an EMBL/GenBank/DDBJ whole genome shotgun (WGS) entry which is preliminary data.</text>
</comment>
<dbReference type="RefSeq" id="WP_229667398.1">
    <property type="nucleotide sequence ID" value="NZ_BMLA01000005.1"/>
</dbReference>
<organism evidence="3 4">
    <name type="scientific">Micrococcus flavus</name>
    <dbReference type="NCBI Taxonomy" id="384602"/>
    <lineage>
        <taxon>Bacteria</taxon>
        <taxon>Bacillati</taxon>
        <taxon>Actinomycetota</taxon>
        <taxon>Actinomycetes</taxon>
        <taxon>Micrococcales</taxon>
        <taxon>Micrococcaceae</taxon>
        <taxon>Micrococcus</taxon>
    </lineage>
</organism>
<dbReference type="InterPro" id="IPR005097">
    <property type="entry name" value="Sacchrp_dh_NADP-bd"/>
</dbReference>
<accession>A0A7W7PAB8</accession>
<protein>
    <submittedName>
        <fullName evidence="3">Short subunit dehydrogenase-like uncharacterized protein</fullName>
    </submittedName>
</protein>
<dbReference type="SUPFAM" id="SSF51735">
    <property type="entry name" value="NAD(P)-binding Rossmann-fold domains"/>
    <property type="match status" value="1"/>
</dbReference>
<sequence length="452" mass="48017">MTGPRPQHPMPTDPPREEREFDLVLVGATGFVGRLTAAHLARSAPAGLRIALAGRNESRLADVRRTLPDAAADWPLVVVDTLDEVAVRRLARRTRAVVTTVGPYAEYGRHLLGACAAAGTHYADLTGEVLFVRDMIDRHHAMAQDTGARIVTSCGFDSVPSDLGVFLTAQRAAEDGEGTLEETVLHVRSMRGGMSGGTVDSMRRQFAEMGQDRERAAIVADPFGLSPDRDAEPDRHDAGRPASGAAAPTAQAAAGPLGRLRRLASASPVRRDATSGTWHAPFFMAGYNTRIVRRSNALTDWSYGRGLRYREVSDTGSGARGALTAAALTAALAGVAGGMRFAPTRALLDRRLPKPGEGPSEESMARGRFVMEVEATTTTGARYVTRVAADKDPGYTGTAVMLGESALALAMEDDALPDRAGVLTPATGLDQALVERLRAHGFTLTTERRDAG</sequence>
<dbReference type="GO" id="GO:0005886">
    <property type="term" value="C:plasma membrane"/>
    <property type="evidence" value="ECO:0007669"/>
    <property type="project" value="TreeGrafter"/>
</dbReference>
<dbReference type="AlphaFoldDB" id="A0A7W7PAB8"/>
<keyword evidence="4" id="KW-1185">Reference proteome</keyword>
<evidence type="ECO:0000313" key="4">
    <source>
        <dbReference type="Proteomes" id="UP000560081"/>
    </source>
</evidence>
<dbReference type="GO" id="GO:0009247">
    <property type="term" value="P:glycolipid biosynthetic process"/>
    <property type="evidence" value="ECO:0007669"/>
    <property type="project" value="TreeGrafter"/>
</dbReference>
<feature type="domain" description="Saccharopine dehydrogenase NADP binding" evidence="2">
    <location>
        <begin position="24"/>
        <end position="150"/>
    </location>
</feature>
<dbReference type="Proteomes" id="UP000560081">
    <property type="component" value="Unassembled WGS sequence"/>
</dbReference>
<proteinExistence type="predicted"/>
<evidence type="ECO:0000313" key="3">
    <source>
        <dbReference type="EMBL" id="MBB4882272.1"/>
    </source>
</evidence>